<proteinExistence type="predicted"/>
<evidence type="ECO:0000313" key="3">
    <source>
        <dbReference type="Proteomes" id="UP000241690"/>
    </source>
</evidence>
<dbReference type="RefSeq" id="XP_024768721.1">
    <property type="nucleotide sequence ID" value="XM_024914296.1"/>
</dbReference>
<gene>
    <name evidence="2" type="ORF">M431DRAFT_320635</name>
</gene>
<keyword evidence="1" id="KW-1133">Transmembrane helix</keyword>
<protein>
    <submittedName>
        <fullName evidence="2">Uncharacterized protein</fullName>
    </submittedName>
</protein>
<reference evidence="2 3" key="1">
    <citation type="submission" date="2016-07" db="EMBL/GenBank/DDBJ databases">
        <title>Multiple horizontal gene transfer events from other fungi enriched the ability of initially mycotrophic Trichoderma (Ascomycota) to feed on dead plant biomass.</title>
        <authorList>
            <consortium name="DOE Joint Genome Institute"/>
            <person name="Aerts A."/>
            <person name="Atanasova L."/>
            <person name="Chenthamara K."/>
            <person name="Zhang J."/>
            <person name="Grujic M."/>
            <person name="Henrissat B."/>
            <person name="Kuo A."/>
            <person name="Salamov A."/>
            <person name="Lipzen A."/>
            <person name="Labutti K."/>
            <person name="Barry K."/>
            <person name="Miao Y."/>
            <person name="Rahimi M.J."/>
            <person name="Shen Q."/>
            <person name="Grigoriev I.V."/>
            <person name="Kubicek C.P."/>
            <person name="Druzhinina I.S."/>
        </authorList>
    </citation>
    <scope>NUCLEOTIDE SEQUENCE [LARGE SCALE GENOMIC DNA]</scope>
    <source>
        <strain evidence="2 3">CBS 226.95</strain>
    </source>
</reference>
<name>A0A2T3ZW56_TRIHA</name>
<keyword evidence="1" id="KW-0812">Transmembrane</keyword>
<dbReference type="EMBL" id="KZ679695">
    <property type="protein sequence ID" value="PTB49044.1"/>
    <property type="molecule type" value="Genomic_DNA"/>
</dbReference>
<keyword evidence="1" id="KW-0472">Membrane</keyword>
<feature type="transmembrane region" description="Helical" evidence="1">
    <location>
        <begin position="12"/>
        <end position="29"/>
    </location>
</feature>
<evidence type="ECO:0000256" key="1">
    <source>
        <dbReference type="SAM" id="Phobius"/>
    </source>
</evidence>
<organism evidence="2 3">
    <name type="scientific">Trichoderma harzianum CBS 226.95</name>
    <dbReference type="NCBI Taxonomy" id="983964"/>
    <lineage>
        <taxon>Eukaryota</taxon>
        <taxon>Fungi</taxon>
        <taxon>Dikarya</taxon>
        <taxon>Ascomycota</taxon>
        <taxon>Pezizomycotina</taxon>
        <taxon>Sordariomycetes</taxon>
        <taxon>Hypocreomycetidae</taxon>
        <taxon>Hypocreales</taxon>
        <taxon>Hypocreaceae</taxon>
        <taxon>Trichoderma</taxon>
    </lineage>
</organism>
<accession>A0A2T3ZW56</accession>
<dbReference type="GeneID" id="36622861"/>
<dbReference type="AlphaFoldDB" id="A0A2T3ZW56"/>
<sequence length="61" mass="7078">MRETELFSSLQILIYLIILLFFSEIKFYISCKISSCATFYQLPQAPQCSLNARFMFVALEG</sequence>
<dbReference type="Proteomes" id="UP000241690">
    <property type="component" value="Unassembled WGS sequence"/>
</dbReference>
<keyword evidence="3" id="KW-1185">Reference proteome</keyword>
<evidence type="ECO:0000313" key="2">
    <source>
        <dbReference type="EMBL" id="PTB49044.1"/>
    </source>
</evidence>